<dbReference type="AlphaFoldDB" id="A0A8X8XUL7"/>
<dbReference type="Pfam" id="PF03318">
    <property type="entry name" value="ETX_MTX2"/>
    <property type="match status" value="1"/>
</dbReference>
<sequence length="153" mass="16745">MEDARIFGETPFLAGKAKLTNDTDQDDMMNASISYLDEKSYSFSWGFSLTVGVKTNIRAKLPFIADGKVEVSSQISGSLLWNKSTKTSTSVGVTDAVPVPAKTVAIVEYVGTMGTCNIPFSYTQSSTDGKFSEIEQNDGIYEGVIYYNFDFHV</sequence>
<dbReference type="InterPro" id="IPR053237">
    <property type="entry name" value="Natterin_C"/>
</dbReference>
<accession>A0A8X8XUL7</accession>
<evidence type="ECO:0000313" key="1">
    <source>
        <dbReference type="EMBL" id="KAG6418415.1"/>
    </source>
</evidence>
<dbReference type="InterPro" id="IPR004991">
    <property type="entry name" value="Aerolysin-like"/>
</dbReference>
<protein>
    <submittedName>
        <fullName evidence="1">Uncharacterized protein</fullName>
    </submittedName>
</protein>
<dbReference type="Proteomes" id="UP000298416">
    <property type="component" value="Unassembled WGS sequence"/>
</dbReference>
<dbReference type="PANTHER" id="PTHR39244:SF5">
    <property type="entry name" value="NATTERIN-3-LIKE"/>
    <property type="match status" value="1"/>
</dbReference>
<comment type="caution">
    <text evidence="1">The sequence shown here is derived from an EMBL/GenBank/DDBJ whole genome shotgun (WGS) entry which is preliminary data.</text>
</comment>
<dbReference type="SUPFAM" id="SSF56973">
    <property type="entry name" value="Aerolisin/ETX pore-forming domain"/>
    <property type="match status" value="1"/>
</dbReference>
<reference evidence="1" key="1">
    <citation type="submission" date="2018-01" db="EMBL/GenBank/DDBJ databases">
        <authorList>
            <person name="Mao J.F."/>
        </authorList>
    </citation>
    <scope>NUCLEOTIDE SEQUENCE</scope>
    <source>
        <strain evidence="1">Huo1</strain>
        <tissue evidence="1">Leaf</tissue>
    </source>
</reference>
<evidence type="ECO:0000313" key="2">
    <source>
        <dbReference type="Proteomes" id="UP000298416"/>
    </source>
</evidence>
<dbReference type="Gene3D" id="2.170.15.10">
    <property type="entry name" value="Proaerolysin, chain A, domain 3"/>
    <property type="match status" value="1"/>
</dbReference>
<dbReference type="EMBL" id="PNBA02000007">
    <property type="protein sequence ID" value="KAG6418415.1"/>
    <property type="molecule type" value="Genomic_DNA"/>
</dbReference>
<dbReference type="PANTHER" id="PTHR39244">
    <property type="entry name" value="NATTERIN-4"/>
    <property type="match status" value="1"/>
</dbReference>
<organism evidence="1">
    <name type="scientific">Salvia splendens</name>
    <name type="common">Scarlet sage</name>
    <dbReference type="NCBI Taxonomy" id="180675"/>
    <lineage>
        <taxon>Eukaryota</taxon>
        <taxon>Viridiplantae</taxon>
        <taxon>Streptophyta</taxon>
        <taxon>Embryophyta</taxon>
        <taxon>Tracheophyta</taxon>
        <taxon>Spermatophyta</taxon>
        <taxon>Magnoliopsida</taxon>
        <taxon>eudicotyledons</taxon>
        <taxon>Gunneridae</taxon>
        <taxon>Pentapetalae</taxon>
        <taxon>asterids</taxon>
        <taxon>lamiids</taxon>
        <taxon>Lamiales</taxon>
        <taxon>Lamiaceae</taxon>
        <taxon>Nepetoideae</taxon>
        <taxon>Mentheae</taxon>
        <taxon>Salviinae</taxon>
        <taxon>Salvia</taxon>
        <taxon>Salvia subgen. Calosphace</taxon>
        <taxon>core Calosphace</taxon>
    </lineage>
</organism>
<name>A0A8X8XUL7_SALSN</name>
<keyword evidence="2" id="KW-1185">Reference proteome</keyword>
<reference evidence="1" key="2">
    <citation type="submission" date="2020-08" db="EMBL/GenBank/DDBJ databases">
        <title>Plant Genome Project.</title>
        <authorList>
            <person name="Zhang R.-G."/>
        </authorList>
    </citation>
    <scope>NUCLEOTIDE SEQUENCE</scope>
    <source>
        <strain evidence="1">Huo1</strain>
        <tissue evidence="1">Leaf</tissue>
    </source>
</reference>
<gene>
    <name evidence="1" type="ORF">SASPL_120619</name>
</gene>
<proteinExistence type="predicted"/>